<accession>A0AA39V114</accession>
<reference evidence="1" key="1">
    <citation type="submission" date="2023-06" db="EMBL/GenBank/DDBJ databases">
        <authorList>
            <consortium name="Lawrence Berkeley National Laboratory"/>
            <person name="Ahrendt S."/>
            <person name="Sahu N."/>
            <person name="Indic B."/>
            <person name="Wong-Bajracharya J."/>
            <person name="Merenyi Z."/>
            <person name="Ke H.-M."/>
            <person name="Monk M."/>
            <person name="Kocsube S."/>
            <person name="Drula E."/>
            <person name="Lipzen A."/>
            <person name="Balint B."/>
            <person name="Henrissat B."/>
            <person name="Andreopoulos B."/>
            <person name="Martin F.M."/>
            <person name="Harder C.B."/>
            <person name="Rigling D."/>
            <person name="Ford K.L."/>
            <person name="Foster G.D."/>
            <person name="Pangilinan J."/>
            <person name="Papanicolaou A."/>
            <person name="Barry K."/>
            <person name="LaButti K."/>
            <person name="Viragh M."/>
            <person name="Koriabine M."/>
            <person name="Yan M."/>
            <person name="Riley R."/>
            <person name="Champramary S."/>
            <person name="Plett K.L."/>
            <person name="Tsai I.J."/>
            <person name="Slot J."/>
            <person name="Sipos G."/>
            <person name="Plett J."/>
            <person name="Nagy L.G."/>
            <person name="Grigoriev I.V."/>
        </authorList>
    </citation>
    <scope>NUCLEOTIDE SEQUENCE</scope>
    <source>
        <strain evidence="1">HWK02</strain>
    </source>
</reference>
<protein>
    <recommendedName>
        <fullName evidence="3">Helicase ATP-binding domain-containing protein</fullName>
    </recommendedName>
</protein>
<sequence length="168" mass="19315">VEETHLLDEWGTSFRPAFKHIGTFLRGKLPSCASVFALSATLQPGASTASICLSLGFRDGSFHLIRRSNERPNIQFLMEPLEHGVSSDDFSQILRFICCGWKAIIHCPTIELIYRVYLYLWRMEPSGINHFRRVRMYRKSMKVSYDRSDTSIPPLNRFLPFIGMRGIA</sequence>
<dbReference type="Gene3D" id="3.40.50.300">
    <property type="entry name" value="P-loop containing nucleotide triphosphate hydrolases"/>
    <property type="match status" value="1"/>
</dbReference>
<comment type="caution">
    <text evidence="1">The sequence shown here is derived from an EMBL/GenBank/DDBJ whole genome shotgun (WGS) entry which is preliminary data.</text>
</comment>
<gene>
    <name evidence="1" type="ORF">EDD18DRAFT_1375223</name>
</gene>
<organism evidence="1 2">
    <name type="scientific">Armillaria luteobubalina</name>
    <dbReference type="NCBI Taxonomy" id="153913"/>
    <lineage>
        <taxon>Eukaryota</taxon>
        <taxon>Fungi</taxon>
        <taxon>Dikarya</taxon>
        <taxon>Basidiomycota</taxon>
        <taxon>Agaricomycotina</taxon>
        <taxon>Agaricomycetes</taxon>
        <taxon>Agaricomycetidae</taxon>
        <taxon>Agaricales</taxon>
        <taxon>Marasmiineae</taxon>
        <taxon>Physalacriaceae</taxon>
        <taxon>Armillaria</taxon>
    </lineage>
</organism>
<name>A0AA39V114_9AGAR</name>
<evidence type="ECO:0000313" key="2">
    <source>
        <dbReference type="Proteomes" id="UP001175228"/>
    </source>
</evidence>
<evidence type="ECO:0000313" key="1">
    <source>
        <dbReference type="EMBL" id="KAK0506699.1"/>
    </source>
</evidence>
<proteinExistence type="predicted"/>
<evidence type="ECO:0008006" key="3">
    <source>
        <dbReference type="Google" id="ProtNLM"/>
    </source>
</evidence>
<dbReference type="Proteomes" id="UP001175228">
    <property type="component" value="Unassembled WGS sequence"/>
</dbReference>
<dbReference type="AlphaFoldDB" id="A0AA39V114"/>
<keyword evidence="2" id="KW-1185">Reference proteome</keyword>
<dbReference type="InterPro" id="IPR027417">
    <property type="entry name" value="P-loop_NTPase"/>
</dbReference>
<dbReference type="EMBL" id="JAUEPU010000001">
    <property type="protein sequence ID" value="KAK0506699.1"/>
    <property type="molecule type" value="Genomic_DNA"/>
</dbReference>
<feature type="non-terminal residue" evidence="1">
    <location>
        <position position="1"/>
    </location>
</feature>